<dbReference type="STRING" id="633813.SAMN04488087_1696"/>
<dbReference type="RefSeq" id="WP_072715537.1">
    <property type="nucleotide sequence ID" value="NZ_FRAU01000005.1"/>
</dbReference>
<sequence>MGRRGHILLLGLVFLWVVSGGCRSEPVNSGEAPRLVVSDTVTLKPLFRLGDTPALLFGVVRAAFFDRQGRLWVADGQAAALYVFGPDGALLQQIGQQGEGPGEFQAIGGMVRGVNDSVYVWDWRLQRLSVFTPTGAFVHAFSATFGTWPLRGLPEGILVMYSAPFRAGEDADDQGRRRIVQLLNFDGSVRIDTVLSLPDAAYVILRGATFVSVRVAPFGRRPIIRVDSAGHIWYGQTDRLELFRYDWRRGETRRVLQYAVTPVPVVRAERDSLLESAPMLREAQYTFPEHKPAFTNFVVNEAGTRIWVALSRPYRRPTVSWVVFDETGRPLGVVPLARHLTVLAVSDTRLAALDEDRQIVILYELPEPLRAT</sequence>
<name>A0A1M6UGK4_9BACT</name>
<proteinExistence type="predicted"/>
<dbReference type="SUPFAM" id="SSF101898">
    <property type="entry name" value="NHL repeat"/>
    <property type="match status" value="1"/>
</dbReference>
<dbReference type="EMBL" id="FRAU01000005">
    <property type="protein sequence ID" value="SHK68300.1"/>
    <property type="molecule type" value="Genomic_DNA"/>
</dbReference>
<evidence type="ECO:0008006" key="3">
    <source>
        <dbReference type="Google" id="ProtNLM"/>
    </source>
</evidence>
<protein>
    <recommendedName>
        <fullName evidence="3">6-bladed beta-propeller protein</fullName>
    </recommendedName>
</protein>
<dbReference type="PROSITE" id="PS51257">
    <property type="entry name" value="PROKAR_LIPOPROTEIN"/>
    <property type="match status" value="1"/>
</dbReference>
<accession>A0A1M6UGK4</accession>
<dbReference type="OrthoDB" id="9799230at2"/>
<keyword evidence="2" id="KW-1185">Reference proteome</keyword>
<dbReference type="Proteomes" id="UP000185812">
    <property type="component" value="Unassembled WGS sequence"/>
</dbReference>
<organism evidence="1 2">
    <name type="scientific">Rhodothermus profundi</name>
    <dbReference type="NCBI Taxonomy" id="633813"/>
    <lineage>
        <taxon>Bacteria</taxon>
        <taxon>Pseudomonadati</taxon>
        <taxon>Rhodothermota</taxon>
        <taxon>Rhodothermia</taxon>
        <taxon>Rhodothermales</taxon>
        <taxon>Rhodothermaceae</taxon>
        <taxon>Rhodothermus</taxon>
    </lineage>
</organism>
<gene>
    <name evidence="1" type="ORF">SAMN04488087_1696</name>
</gene>
<evidence type="ECO:0000313" key="1">
    <source>
        <dbReference type="EMBL" id="SHK68300.1"/>
    </source>
</evidence>
<dbReference type="AlphaFoldDB" id="A0A1M6UGK4"/>
<dbReference type="InterPro" id="IPR011042">
    <property type="entry name" value="6-blade_b-propeller_TolB-like"/>
</dbReference>
<reference evidence="2" key="1">
    <citation type="submission" date="2016-11" db="EMBL/GenBank/DDBJ databases">
        <authorList>
            <person name="Varghese N."/>
            <person name="Submissions S."/>
        </authorList>
    </citation>
    <scope>NUCLEOTIDE SEQUENCE [LARGE SCALE GENOMIC DNA]</scope>
    <source>
        <strain evidence="2">DSM 22212</strain>
    </source>
</reference>
<dbReference type="Gene3D" id="2.120.10.30">
    <property type="entry name" value="TolB, C-terminal domain"/>
    <property type="match status" value="1"/>
</dbReference>
<dbReference type="Pfam" id="PF17170">
    <property type="entry name" value="DUF5128"/>
    <property type="match status" value="1"/>
</dbReference>
<evidence type="ECO:0000313" key="2">
    <source>
        <dbReference type="Proteomes" id="UP000185812"/>
    </source>
</evidence>